<dbReference type="InterPro" id="IPR025345">
    <property type="entry name" value="DUF4249"/>
</dbReference>
<organism evidence="1 2">
    <name type="scientific">Ohtaekwangia kribbensis</name>
    <dbReference type="NCBI Taxonomy" id="688913"/>
    <lineage>
        <taxon>Bacteria</taxon>
        <taxon>Pseudomonadati</taxon>
        <taxon>Bacteroidota</taxon>
        <taxon>Cytophagia</taxon>
        <taxon>Cytophagales</taxon>
        <taxon>Fulvivirgaceae</taxon>
        <taxon>Ohtaekwangia</taxon>
    </lineage>
</organism>
<dbReference type="Proteomes" id="UP001597112">
    <property type="component" value="Unassembled WGS sequence"/>
</dbReference>
<accession>A0ABW3KB67</accession>
<dbReference type="Pfam" id="PF14054">
    <property type="entry name" value="DUF4249"/>
    <property type="match status" value="1"/>
</dbReference>
<dbReference type="RefSeq" id="WP_377585999.1">
    <property type="nucleotide sequence ID" value="NZ_JBHTKA010000016.1"/>
</dbReference>
<name>A0ABW3KB67_9BACT</name>
<dbReference type="EMBL" id="JBHTKA010000016">
    <property type="protein sequence ID" value="MFD1003364.1"/>
    <property type="molecule type" value="Genomic_DNA"/>
</dbReference>
<comment type="caution">
    <text evidence="1">The sequence shown here is derived from an EMBL/GenBank/DDBJ whole genome shotgun (WGS) entry which is preliminary data.</text>
</comment>
<evidence type="ECO:0000313" key="2">
    <source>
        <dbReference type="Proteomes" id="UP001597112"/>
    </source>
</evidence>
<dbReference type="PROSITE" id="PS51257">
    <property type="entry name" value="PROKAR_LIPOPROTEIN"/>
    <property type="match status" value="1"/>
</dbReference>
<proteinExistence type="predicted"/>
<protein>
    <submittedName>
        <fullName evidence="1">DUF4249 domain-containing protein</fullName>
    </submittedName>
</protein>
<keyword evidence="2" id="KW-1185">Reference proteome</keyword>
<evidence type="ECO:0000313" key="1">
    <source>
        <dbReference type="EMBL" id="MFD1003364.1"/>
    </source>
</evidence>
<reference evidence="2" key="1">
    <citation type="journal article" date="2019" name="Int. J. Syst. Evol. Microbiol.">
        <title>The Global Catalogue of Microorganisms (GCM) 10K type strain sequencing project: providing services to taxonomists for standard genome sequencing and annotation.</title>
        <authorList>
            <consortium name="The Broad Institute Genomics Platform"/>
            <consortium name="The Broad Institute Genome Sequencing Center for Infectious Disease"/>
            <person name="Wu L."/>
            <person name="Ma J."/>
        </authorList>
    </citation>
    <scope>NUCLEOTIDE SEQUENCE [LARGE SCALE GENOMIC DNA]</scope>
    <source>
        <strain evidence="2">CCUG 58938</strain>
    </source>
</reference>
<gene>
    <name evidence="1" type="ORF">ACFQ21_28820</name>
</gene>
<sequence length="310" mass="34103">MFIKSFHKQLIVLFVTASLFYSCEETINPDLEDADPKLVVDAWLNNKVEDQVVKLSWTQPYLENTLPTGVSGATVVVTYDGGEVIFTEDANAAGTYRWTPTDVTSADVFGTIGRNYKLTVQVGAETFEATSRINRTVAIDSITFEFEESDPQYPDNSYTAEFWATDPVGKGDTYWIRSYKNGVALLKPSEINVAYDAGFTAGGNFDGVTFLPPLRSVNPDEEDENDEPLSPYEPGDSVYVEIHSITLEAYNFLNQVIIQTDRPGGFAELFSTPLANVSTNITNLDPNGTKAVGFFNVSAVSGMGKKLELE</sequence>